<protein>
    <submittedName>
        <fullName evidence="2">Quinol monooxygenase</fullName>
        <ecNumber evidence="2">1.-.-.-</ecNumber>
    </submittedName>
</protein>
<proteinExistence type="predicted"/>
<evidence type="ECO:0000313" key="3">
    <source>
        <dbReference type="Proteomes" id="UP001597425"/>
    </source>
</evidence>
<dbReference type="EC" id="1.-.-.-" evidence="2"/>
<dbReference type="PROSITE" id="PS51725">
    <property type="entry name" value="ABM"/>
    <property type="match status" value="1"/>
</dbReference>
<evidence type="ECO:0000313" key="2">
    <source>
        <dbReference type="EMBL" id="MFD2312148.1"/>
    </source>
</evidence>
<feature type="domain" description="ABM" evidence="1">
    <location>
        <begin position="26"/>
        <end position="114"/>
    </location>
</feature>
<dbReference type="Pfam" id="PF03992">
    <property type="entry name" value="ABM"/>
    <property type="match status" value="1"/>
</dbReference>
<name>A0ABW5EGA8_9GAMM</name>
<sequence>MLTLTGRNHSEIVIMITMEVSVNDHLFVIAKITPKSEYYSVAREAILGIVSQTRSEAGCKAFHLHEDSDGGTLFLYEEWSDEGALEEHYRQNYTRAVFEQYKEWLATPVEVTKMRRVA</sequence>
<evidence type="ECO:0000259" key="1">
    <source>
        <dbReference type="PROSITE" id="PS51725"/>
    </source>
</evidence>
<dbReference type="RefSeq" id="WP_265723007.1">
    <property type="nucleotide sequence ID" value="NZ_JAPIVK010000034.1"/>
</dbReference>
<dbReference type="Proteomes" id="UP001597425">
    <property type="component" value="Unassembled WGS sequence"/>
</dbReference>
<dbReference type="Gene3D" id="3.30.70.100">
    <property type="match status" value="1"/>
</dbReference>
<dbReference type="InterPro" id="IPR050744">
    <property type="entry name" value="AI-2_Isomerase_LsrG"/>
</dbReference>
<dbReference type="InterPro" id="IPR007138">
    <property type="entry name" value="ABM_dom"/>
</dbReference>
<dbReference type="EMBL" id="JBHUJD010000030">
    <property type="protein sequence ID" value="MFD2312148.1"/>
    <property type="molecule type" value="Genomic_DNA"/>
</dbReference>
<keyword evidence="2" id="KW-0560">Oxidoreductase</keyword>
<dbReference type="GO" id="GO:0004497">
    <property type="term" value="F:monooxygenase activity"/>
    <property type="evidence" value="ECO:0007669"/>
    <property type="project" value="UniProtKB-KW"/>
</dbReference>
<dbReference type="PANTHER" id="PTHR33336:SF3">
    <property type="entry name" value="ABM DOMAIN-CONTAINING PROTEIN"/>
    <property type="match status" value="1"/>
</dbReference>
<gene>
    <name evidence="2" type="ORF">ACFSKX_17135</name>
</gene>
<organism evidence="2 3">
    <name type="scientific">Microbulbifer halophilus</name>
    <dbReference type="NCBI Taxonomy" id="453963"/>
    <lineage>
        <taxon>Bacteria</taxon>
        <taxon>Pseudomonadati</taxon>
        <taxon>Pseudomonadota</taxon>
        <taxon>Gammaproteobacteria</taxon>
        <taxon>Cellvibrionales</taxon>
        <taxon>Microbulbiferaceae</taxon>
        <taxon>Microbulbifer</taxon>
    </lineage>
</organism>
<dbReference type="InterPro" id="IPR011008">
    <property type="entry name" value="Dimeric_a/b-barrel"/>
</dbReference>
<keyword evidence="3" id="KW-1185">Reference proteome</keyword>
<comment type="caution">
    <text evidence="2">The sequence shown here is derived from an EMBL/GenBank/DDBJ whole genome shotgun (WGS) entry which is preliminary data.</text>
</comment>
<keyword evidence="2" id="KW-0503">Monooxygenase</keyword>
<reference evidence="3" key="1">
    <citation type="journal article" date="2019" name="Int. J. Syst. Evol. Microbiol.">
        <title>The Global Catalogue of Microorganisms (GCM) 10K type strain sequencing project: providing services to taxonomists for standard genome sequencing and annotation.</title>
        <authorList>
            <consortium name="The Broad Institute Genomics Platform"/>
            <consortium name="The Broad Institute Genome Sequencing Center for Infectious Disease"/>
            <person name="Wu L."/>
            <person name="Ma J."/>
        </authorList>
    </citation>
    <scope>NUCLEOTIDE SEQUENCE [LARGE SCALE GENOMIC DNA]</scope>
    <source>
        <strain evidence="3">KCTC 12848</strain>
    </source>
</reference>
<dbReference type="PANTHER" id="PTHR33336">
    <property type="entry name" value="QUINOL MONOOXYGENASE YGIN-RELATED"/>
    <property type="match status" value="1"/>
</dbReference>
<dbReference type="SUPFAM" id="SSF54909">
    <property type="entry name" value="Dimeric alpha+beta barrel"/>
    <property type="match status" value="1"/>
</dbReference>
<accession>A0ABW5EGA8</accession>